<gene>
    <name evidence="2" type="ORF">FHX75_1242</name>
</gene>
<name>A0A561WCE5_9ACTN</name>
<dbReference type="Gene3D" id="3.40.50.300">
    <property type="entry name" value="P-loop containing nucleotide triphosphate hydrolases"/>
    <property type="match status" value="2"/>
</dbReference>
<dbReference type="SUPFAM" id="SSF52540">
    <property type="entry name" value="P-loop containing nucleoside triphosphate hydrolases"/>
    <property type="match status" value="1"/>
</dbReference>
<evidence type="ECO:0000313" key="3">
    <source>
        <dbReference type="Proteomes" id="UP000319927"/>
    </source>
</evidence>
<dbReference type="OrthoDB" id="9806951at2"/>
<organism evidence="2 3">
    <name type="scientific">Micromonospora palomenae</name>
    <dbReference type="NCBI Taxonomy" id="1461247"/>
    <lineage>
        <taxon>Bacteria</taxon>
        <taxon>Bacillati</taxon>
        <taxon>Actinomycetota</taxon>
        <taxon>Actinomycetes</taxon>
        <taxon>Micromonosporales</taxon>
        <taxon>Micromonosporaceae</taxon>
        <taxon>Micromonospora</taxon>
    </lineage>
</organism>
<dbReference type="PANTHER" id="PTHR42957:SF1">
    <property type="entry name" value="HELICASE MJ1565-RELATED"/>
    <property type="match status" value="1"/>
</dbReference>
<protein>
    <submittedName>
        <fullName evidence="2">Uncharacterized protein DUF87</fullName>
    </submittedName>
</protein>
<dbReference type="Pfam" id="PF01935">
    <property type="entry name" value="DUF87"/>
    <property type="match status" value="1"/>
</dbReference>
<dbReference type="Proteomes" id="UP000319927">
    <property type="component" value="Unassembled WGS sequence"/>
</dbReference>
<proteinExistence type="predicted"/>
<dbReference type="PANTHER" id="PTHR42957">
    <property type="entry name" value="HELICASE MJ1565-RELATED"/>
    <property type="match status" value="1"/>
</dbReference>
<evidence type="ECO:0000313" key="2">
    <source>
        <dbReference type="EMBL" id="TWG21529.1"/>
    </source>
</evidence>
<reference evidence="2 3" key="1">
    <citation type="submission" date="2019-06" db="EMBL/GenBank/DDBJ databases">
        <title>Sequencing the genomes of 1000 actinobacteria strains.</title>
        <authorList>
            <person name="Klenk H.-P."/>
        </authorList>
    </citation>
    <scope>NUCLEOTIDE SEQUENCE [LARGE SCALE GENOMIC DNA]</scope>
    <source>
        <strain evidence="2 3">DSM 102131</strain>
    </source>
</reference>
<sequence>MLLDLIDFEAYVGEVYSLGYNEALVQIHDHHRRQVGGIPALSFLLATRLIEGQSIDVWDEDSSVILLRVLDHANLPNAQEALRVRVETAQRVAGERAKSWDHKDVMDPATNHLLSYAGVKSRVLGTFHVDEVEGSLALTFGADLSNYYPNRGLKVFKPRSETLGRIVNYRDPRRHEGGEGPQVPVGKVRYASTNRRFQQISSVNVSITPTDLLAQKTALFGMTRMGKSNTTKIVLRSIFALRWAATPLRIGQIVFDPDGEYANENTQDAGNKKNPTAIKNVWALGPINAQDSLRRDVVTYGILPHPNDPNRKLMLLNFYETDNLQVGKQIIDSALAGDSTKFIANFRDVALSPPGSDSGSAAIRYHRRVLCYRALLVKAGFEVPARIRPTLRHGPTPLFGQDFIGALRQSGGKDPKQYEACATILSKSAPTWSELIQAFTILRTYILDGGSAYGDFDREYIKKSSSGSWADDDLKKILEMFFYPNGSKQIGRVAEQHTDTTDTDYADDIYDHLTNGRLVIVDQSSGNPLINKTSADRIMWRIFARNQDEFRNGKTPPEILVFVEEAHNVLPSSNETDFADVWVRTAKEGGKYRIGLVYATQEVSSIQRNILRNTANWFIGHLNNTDETKELRKFYDFADFEASILRAQDPGFIRLKTLSNPYVVPIQVDRFTIDSSDRSPS</sequence>
<comment type="caution">
    <text evidence="2">The sequence shown here is derived from an EMBL/GenBank/DDBJ whole genome shotgun (WGS) entry which is preliminary data.</text>
</comment>
<feature type="domain" description="Helicase HerA central" evidence="1">
    <location>
        <begin position="201"/>
        <end position="270"/>
    </location>
</feature>
<dbReference type="InterPro" id="IPR002789">
    <property type="entry name" value="HerA_central"/>
</dbReference>
<dbReference type="EMBL" id="VIXA01000002">
    <property type="protein sequence ID" value="TWG21529.1"/>
    <property type="molecule type" value="Genomic_DNA"/>
</dbReference>
<dbReference type="InterPro" id="IPR008571">
    <property type="entry name" value="HerA-like"/>
</dbReference>
<keyword evidence="3" id="KW-1185">Reference proteome</keyword>
<dbReference type="InterPro" id="IPR027417">
    <property type="entry name" value="P-loop_NTPase"/>
</dbReference>
<accession>A0A561WCE5</accession>
<dbReference type="AlphaFoldDB" id="A0A561WCE5"/>
<evidence type="ECO:0000259" key="1">
    <source>
        <dbReference type="Pfam" id="PF01935"/>
    </source>
</evidence>